<evidence type="ECO:0000313" key="2">
    <source>
        <dbReference type="Proteomes" id="UP000593571"/>
    </source>
</evidence>
<protein>
    <submittedName>
        <fullName evidence="1">Uncharacterized protein</fullName>
    </submittedName>
</protein>
<keyword evidence="2" id="KW-1185">Reference proteome</keyword>
<accession>A0A7J8GAL1</accession>
<gene>
    <name evidence="1" type="ORF">HJG63_011499</name>
</gene>
<dbReference type="Proteomes" id="UP000593571">
    <property type="component" value="Unassembled WGS sequence"/>
</dbReference>
<sequence length="193" mass="21846">MFSGFSLPLFSNCPTPPIPRKRNEHTKNKTKKNSNICLVKKIITTEKQQERKLQRGKFPDLCVGSKHLNRRLSAAMLPLLPLDRFPLTHPLTRKPQYVGGGVLLPNLKYQWGCQINKGMEATGYTRPGKRLKKIIAGSSLITNLLQLSHFTDVEINILRSGKFIIISVKPSPKQKCQIPIIYTSQENFASPRI</sequence>
<organism evidence="1 2">
    <name type="scientific">Rousettus aegyptiacus</name>
    <name type="common">Egyptian fruit bat</name>
    <name type="synonym">Pteropus aegyptiacus</name>
    <dbReference type="NCBI Taxonomy" id="9407"/>
    <lineage>
        <taxon>Eukaryota</taxon>
        <taxon>Metazoa</taxon>
        <taxon>Chordata</taxon>
        <taxon>Craniata</taxon>
        <taxon>Vertebrata</taxon>
        <taxon>Euteleostomi</taxon>
        <taxon>Mammalia</taxon>
        <taxon>Eutheria</taxon>
        <taxon>Laurasiatheria</taxon>
        <taxon>Chiroptera</taxon>
        <taxon>Yinpterochiroptera</taxon>
        <taxon>Pteropodoidea</taxon>
        <taxon>Pteropodidae</taxon>
        <taxon>Rousettinae</taxon>
        <taxon>Rousettus</taxon>
    </lineage>
</organism>
<dbReference type="EMBL" id="JACASE010000006">
    <property type="protein sequence ID" value="KAF6456851.1"/>
    <property type="molecule type" value="Genomic_DNA"/>
</dbReference>
<reference evidence="1 2" key="1">
    <citation type="journal article" date="2020" name="Nature">
        <title>Six reference-quality genomes reveal evolution of bat adaptations.</title>
        <authorList>
            <person name="Jebb D."/>
            <person name="Huang Z."/>
            <person name="Pippel M."/>
            <person name="Hughes G.M."/>
            <person name="Lavrichenko K."/>
            <person name="Devanna P."/>
            <person name="Winkler S."/>
            <person name="Jermiin L.S."/>
            <person name="Skirmuntt E.C."/>
            <person name="Katzourakis A."/>
            <person name="Burkitt-Gray L."/>
            <person name="Ray D.A."/>
            <person name="Sullivan K.A.M."/>
            <person name="Roscito J.G."/>
            <person name="Kirilenko B.M."/>
            <person name="Davalos L.M."/>
            <person name="Corthals A.P."/>
            <person name="Power M.L."/>
            <person name="Jones G."/>
            <person name="Ransome R.D."/>
            <person name="Dechmann D.K.N."/>
            <person name="Locatelli A.G."/>
            <person name="Puechmaille S.J."/>
            <person name="Fedrigo O."/>
            <person name="Jarvis E.D."/>
            <person name="Hiller M."/>
            <person name="Vernes S.C."/>
            <person name="Myers E.W."/>
            <person name="Teeling E.C."/>
        </authorList>
    </citation>
    <scope>NUCLEOTIDE SEQUENCE [LARGE SCALE GENOMIC DNA]</scope>
    <source>
        <strain evidence="1">MRouAeg1</strain>
        <tissue evidence="1">Muscle</tissue>
    </source>
</reference>
<name>A0A7J8GAL1_ROUAE</name>
<proteinExistence type="predicted"/>
<evidence type="ECO:0000313" key="1">
    <source>
        <dbReference type="EMBL" id="KAF6456851.1"/>
    </source>
</evidence>
<comment type="caution">
    <text evidence="1">The sequence shown here is derived from an EMBL/GenBank/DDBJ whole genome shotgun (WGS) entry which is preliminary data.</text>
</comment>
<dbReference type="AlphaFoldDB" id="A0A7J8GAL1"/>